<dbReference type="InterPro" id="IPR011012">
    <property type="entry name" value="Longin-like_dom_sf"/>
</dbReference>
<feature type="compositionally biased region" description="Basic and acidic residues" evidence="12">
    <location>
        <begin position="225"/>
        <end position="234"/>
    </location>
</feature>
<feature type="compositionally biased region" description="Polar residues" evidence="12">
    <location>
        <begin position="202"/>
        <end position="217"/>
    </location>
</feature>
<evidence type="ECO:0000256" key="2">
    <source>
        <dbReference type="ARBA" id="ARBA00011775"/>
    </source>
</evidence>
<comment type="subcellular location">
    <subcellularLocation>
        <location evidence="10 11">Cytoplasm</location>
    </subcellularLocation>
    <subcellularLocation>
        <location evidence="10 11">Cytoplasmic vesicle</location>
        <location evidence="10 11">COPI-coated vesicle membrane</location>
        <topology evidence="10 11">Peripheral membrane protein</topology>
        <orientation evidence="10 11">Cytoplasmic side</orientation>
    </subcellularLocation>
    <subcellularLocation>
        <location evidence="10 11">Golgi apparatus membrane</location>
        <topology evidence="10 11">Peripheral membrane protein</topology>
        <orientation evidence="10 11">Cytoplasmic side</orientation>
    </subcellularLocation>
</comment>
<evidence type="ECO:0000256" key="10">
    <source>
        <dbReference type="RuleBase" id="RU364018"/>
    </source>
</evidence>
<evidence type="ECO:0000256" key="1">
    <source>
        <dbReference type="ARBA" id="ARBA00010516"/>
    </source>
</evidence>
<keyword evidence="7 10" id="KW-0333">Golgi apparatus</keyword>
<comment type="caution">
    <text evidence="14">The sequence shown here is derived from an EMBL/GenBank/DDBJ whole genome shotgun (WGS) entry which is preliminary data.</text>
</comment>
<evidence type="ECO:0000256" key="3">
    <source>
        <dbReference type="ARBA" id="ARBA00022448"/>
    </source>
</evidence>
<dbReference type="GO" id="GO:0051645">
    <property type="term" value="P:Golgi localization"/>
    <property type="evidence" value="ECO:0007669"/>
    <property type="project" value="TreeGrafter"/>
</dbReference>
<evidence type="ECO:0000256" key="5">
    <source>
        <dbReference type="ARBA" id="ARBA00022892"/>
    </source>
</evidence>
<dbReference type="PANTHER" id="PTHR10121:SF0">
    <property type="entry name" value="COATOMER SUBUNIT DELTA"/>
    <property type="match status" value="1"/>
</dbReference>
<dbReference type="GO" id="GO:0006890">
    <property type="term" value="P:retrograde vesicle-mediated transport, Golgi to endoplasmic reticulum"/>
    <property type="evidence" value="ECO:0007669"/>
    <property type="project" value="UniProtKB-UniRule"/>
</dbReference>
<protein>
    <recommendedName>
        <fullName evidence="10">Coatomer subunit delta</fullName>
    </recommendedName>
</protein>
<dbReference type="SUPFAM" id="SSF49447">
    <property type="entry name" value="Second domain of Mu2 adaptin subunit (ap50) of ap2 adaptor"/>
    <property type="match status" value="1"/>
</dbReference>
<reference evidence="14 15" key="1">
    <citation type="journal article" date="2023" name="Elife">
        <title>Identification of key yeast species and microbe-microbe interactions impacting larval growth of Drosophila in the wild.</title>
        <authorList>
            <person name="Mure A."/>
            <person name="Sugiura Y."/>
            <person name="Maeda R."/>
            <person name="Honda K."/>
            <person name="Sakurai N."/>
            <person name="Takahashi Y."/>
            <person name="Watada M."/>
            <person name="Katoh T."/>
            <person name="Gotoh A."/>
            <person name="Gotoh Y."/>
            <person name="Taniguchi I."/>
            <person name="Nakamura K."/>
            <person name="Hayashi T."/>
            <person name="Katayama T."/>
            <person name="Uemura T."/>
            <person name="Hattori Y."/>
        </authorList>
    </citation>
    <scope>NUCLEOTIDE SEQUENCE [LARGE SCALE GENOMIC DNA]</scope>
    <source>
        <strain evidence="14 15">SB-73</strain>
    </source>
</reference>
<dbReference type="PROSITE" id="PS51072">
    <property type="entry name" value="MHD"/>
    <property type="match status" value="1"/>
</dbReference>
<dbReference type="InterPro" id="IPR027059">
    <property type="entry name" value="Coatomer_dsu"/>
</dbReference>
<evidence type="ECO:0000256" key="6">
    <source>
        <dbReference type="ARBA" id="ARBA00022927"/>
    </source>
</evidence>
<dbReference type="AlphaFoldDB" id="A0AAV5RPM1"/>
<dbReference type="InterPro" id="IPR036168">
    <property type="entry name" value="AP2_Mu_C_sf"/>
</dbReference>
<dbReference type="CDD" id="cd14830">
    <property type="entry name" value="Delta_COP_N"/>
    <property type="match status" value="1"/>
</dbReference>
<dbReference type="GO" id="GO:0030126">
    <property type="term" value="C:COPI vesicle coat"/>
    <property type="evidence" value="ECO:0007669"/>
    <property type="project" value="UniProtKB-UniRule"/>
</dbReference>
<sequence>MSILAASICHKNGDLILSRQYADIESIRMHDLVSVYSRLFQNGSQNTTYETDGVRYIYEPLDELFVVLVSESSTSNILQDIETLRLLTQLVKQTAAPNSVSVDGKDVAESTFNIMDAFDEVITMGYSENLTLSQVETFLRMESQEEKIQEIIERNKQLEAAESRKRKAKLLEAQRNNAGFEQPDLSRYVPEMEIRKEPTTEADYSSYEQREQPSYSGSGLRLGRKATEDSHEAELPVLPKETVKKNKPKPQVNLSTTNDISISEQLTIEMTRDNNVKTSRVSGTLNLFAGDREHNKLQISADILGNIADFKPHPKMDRANFASSKNLGLKNKEEGFPASNVLLVKWTVDNVKVPITFSCWVSDNGDGFQTVTLEYEVNPEFEGTLSNIAVRVPLPTPNAHVDDPESNFEQENDCMIWTIPSASSTSNQSGNFEFVSEADGEDDFYPIDVAFETVEQSSTKGDNKLVTFGQIDIDAVTESLSGEPIEFTKTAIASTASYVIR</sequence>
<evidence type="ECO:0000256" key="7">
    <source>
        <dbReference type="ARBA" id="ARBA00023034"/>
    </source>
</evidence>
<evidence type="ECO:0000256" key="12">
    <source>
        <dbReference type="SAM" id="MobiDB-lite"/>
    </source>
</evidence>
<comment type="subunit">
    <text evidence="2 10">Oligomeric complex that consists of at least the alpha, beta, beta', gamma, delta, epsilon and zeta subunits.</text>
</comment>
<keyword evidence="15" id="KW-1185">Reference proteome</keyword>
<keyword evidence="4 10" id="KW-0963">Cytoplasm</keyword>
<dbReference type="GO" id="GO:0015031">
    <property type="term" value="P:protein transport"/>
    <property type="evidence" value="ECO:0007669"/>
    <property type="project" value="UniProtKB-KW"/>
</dbReference>
<comment type="similarity">
    <text evidence="1 10">Belongs to the adaptor complexes medium subunit family. Delta-COP subfamily.</text>
</comment>
<keyword evidence="6 10" id="KW-0653">Protein transport</keyword>
<keyword evidence="5 10" id="KW-0931">ER-Golgi transport</keyword>
<dbReference type="FunFam" id="3.30.450.60:FF:000003">
    <property type="entry name" value="Coatomer subunit delta"/>
    <property type="match status" value="1"/>
</dbReference>
<feature type="domain" description="MHD" evidence="13">
    <location>
        <begin position="255"/>
        <end position="501"/>
    </location>
</feature>
<evidence type="ECO:0000256" key="11">
    <source>
        <dbReference type="RuleBase" id="RU366052"/>
    </source>
</evidence>
<dbReference type="EMBL" id="BTGC01000008">
    <property type="protein sequence ID" value="GMM53360.1"/>
    <property type="molecule type" value="Genomic_DNA"/>
</dbReference>
<evidence type="ECO:0000256" key="9">
    <source>
        <dbReference type="ARBA" id="ARBA00023329"/>
    </source>
</evidence>
<evidence type="ECO:0000256" key="8">
    <source>
        <dbReference type="ARBA" id="ARBA00023136"/>
    </source>
</evidence>
<evidence type="ECO:0000256" key="4">
    <source>
        <dbReference type="ARBA" id="ARBA00022490"/>
    </source>
</evidence>
<keyword evidence="8 10" id="KW-0472">Membrane</keyword>
<dbReference type="GO" id="GO:0000139">
    <property type="term" value="C:Golgi membrane"/>
    <property type="evidence" value="ECO:0007669"/>
    <property type="project" value="UniProtKB-SubCell"/>
</dbReference>
<proteinExistence type="inferred from homology"/>
<keyword evidence="9 10" id="KW-0968">Cytoplasmic vesicle</keyword>
<gene>
    <name evidence="14" type="ORF">DASB73_043230</name>
</gene>
<dbReference type="Gene3D" id="3.30.450.60">
    <property type="match status" value="1"/>
</dbReference>
<accession>A0AAV5RPM1</accession>
<evidence type="ECO:0000259" key="13">
    <source>
        <dbReference type="PROSITE" id="PS51072"/>
    </source>
</evidence>
<evidence type="ECO:0000313" key="15">
    <source>
        <dbReference type="Proteomes" id="UP001362899"/>
    </source>
</evidence>
<dbReference type="Gene3D" id="2.60.40.1170">
    <property type="entry name" value="Mu homology domain, subdomain B"/>
    <property type="match status" value="2"/>
</dbReference>
<dbReference type="Pfam" id="PF00928">
    <property type="entry name" value="Adap_comp_sub"/>
    <property type="match status" value="1"/>
</dbReference>
<dbReference type="CDD" id="cd09254">
    <property type="entry name" value="AP_delta-COPI_MHD"/>
    <property type="match status" value="1"/>
</dbReference>
<evidence type="ECO:0000313" key="14">
    <source>
        <dbReference type="EMBL" id="GMM53360.1"/>
    </source>
</evidence>
<feature type="region of interest" description="Disordered" evidence="12">
    <location>
        <begin position="198"/>
        <end position="255"/>
    </location>
</feature>
<dbReference type="SUPFAM" id="SSF64356">
    <property type="entry name" value="SNARE-like"/>
    <property type="match status" value="1"/>
</dbReference>
<comment type="function">
    <text evidence="10">The coatomer is a cytosolic protein complex that binds to dilysine motifs and reversibly associates with Golgi non-clathrin-coated vesicles, which further mediate biosynthetic protein transport from the ER, via the Golgi up to the trans Golgi network. Coatomer complex is required for budding from Golgi membranes, and is essential for the retrograde Golgi-to-ER transport of dilysine-tagged proteins.</text>
</comment>
<dbReference type="PANTHER" id="PTHR10121">
    <property type="entry name" value="COATOMER SUBUNIT DELTA"/>
    <property type="match status" value="1"/>
</dbReference>
<dbReference type="InterPro" id="IPR028565">
    <property type="entry name" value="MHD"/>
</dbReference>
<keyword evidence="3 10" id="KW-0813">Transport</keyword>
<organism evidence="14 15">
    <name type="scientific">Starmerella bacillaris</name>
    <name type="common">Yeast</name>
    <name type="synonym">Candida zemplinina</name>
    <dbReference type="NCBI Taxonomy" id="1247836"/>
    <lineage>
        <taxon>Eukaryota</taxon>
        <taxon>Fungi</taxon>
        <taxon>Dikarya</taxon>
        <taxon>Ascomycota</taxon>
        <taxon>Saccharomycotina</taxon>
        <taxon>Dipodascomycetes</taxon>
        <taxon>Dipodascales</taxon>
        <taxon>Trichomonascaceae</taxon>
        <taxon>Starmerella</taxon>
    </lineage>
</organism>
<name>A0AAV5RPM1_STABA</name>
<dbReference type="GO" id="GO:0006888">
    <property type="term" value="P:endoplasmic reticulum to Golgi vesicle-mediated transport"/>
    <property type="evidence" value="ECO:0007669"/>
    <property type="project" value="TreeGrafter"/>
</dbReference>
<dbReference type="Proteomes" id="UP001362899">
    <property type="component" value="Unassembled WGS sequence"/>
</dbReference>